<name>A0A327XEG6_9RHOB</name>
<reference evidence="1 2" key="1">
    <citation type="submission" date="2018-06" db="EMBL/GenBank/DDBJ databases">
        <title>Genomic Encyclopedia of Archaeal and Bacterial Type Strains, Phase II (KMG-II): from individual species to whole genera.</title>
        <authorList>
            <person name="Goeker M."/>
        </authorList>
    </citation>
    <scope>NUCLEOTIDE SEQUENCE [LARGE SCALE GENOMIC DNA]</scope>
    <source>
        <strain evidence="1 2">DSM 22011</strain>
    </source>
</reference>
<organism evidence="1 2">
    <name type="scientific">Salipiger aestuarii</name>
    <dbReference type="NCBI Taxonomy" id="568098"/>
    <lineage>
        <taxon>Bacteria</taxon>
        <taxon>Pseudomonadati</taxon>
        <taxon>Pseudomonadota</taxon>
        <taxon>Alphaproteobacteria</taxon>
        <taxon>Rhodobacterales</taxon>
        <taxon>Roseobacteraceae</taxon>
        <taxon>Salipiger</taxon>
    </lineage>
</organism>
<accession>A0A327XEG6</accession>
<gene>
    <name evidence="1" type="ORF">ATI53_11153</name>
</gene>
<evidence type="ECO:0000313" key="2">
    <source>
        <dbReference type="Proteomes" id="UP000249165"/>
    </source>
</evidence>
<dbReference type="Proteomes" id="UP000249165">
    <property type="component" value="Unassembled WGS sequence"/>
</dbReference>
<feature type="non-terminal residue" evidence="1">
    <location>
        <position position="48"/>
    </location>
</feature>
<sequence length="48" mass="5511">MLFPKNRSVDNLVHLLPETEKTELLNETMFRNLAHAKVMTAARADDDN</sequence>
<dbReference type="EMBL" id="QLMG01000115">
    <property type="protein sequence ID" value="RAK06912.1"/>
    <property type="molecule type" value="Genomic_DNA"/>
</dbReference>
<protein>
    <submittedName>
        <fullName evidence="1">Uncharacterized protein</fullName>
    </submittedName>
</protein>
<comment type="caution">
    <text evidence="1">The sequence shown here is derived from an EMBL/GenBank/DDBJ whole genome shotgun (WGS) entry which is preliminary data.</text>
</comment>
<keyword evidence="2" id="KW-1185">Reference proteome</keyword>
<proteinExistence type="predicted"/>
<dbReference type="AlphaFoldDB" id="A0A327XEG6"/>
<evidence type="ECO:0000313" key="1">
    <source>
        <dbReference type="EMBL" id="RAK06912.1"/>
    </source>
</evidence>